<accession>A0A4R0S3B4</accession>
<comment type="caution">
    <text evidence="2">The sequence shown here is derived from an EMBL/GenBank/DDBJ whole genome shotgun (WGS) entry which is preliminary data.</text>
</comment>
<reference evidence="2 3" key="1">
    <citation type="submission" date="2018-11" db="EMBL/GenBank/DDBJ databases">
        <title>Genome assembly of Steccherinum ochraceum LE-BIN_3174, the white-rot fungus of the Steccherinaceae family (The Residual Polyporoid clade, Polyporales, Basidiomycota).</title>
        <authorList>
            <person name="Fedorova T.V."/>
            <person name="Glazunova O.A."/>
            <person name="Landesman E.O."/>
            <person name="Moiseenko K.V."/>
            <person name="Psurtseva N.V."/>
            <person name="Savinova O.S."/>
            <person name="Shakhova N.V."/>
            <person name="Tyazhelova T.V."/>
            <person name="Vasina D.V."/>
        </authorList>
    </citation>
    <scope>NUCLEOTIDE SEQUENCE [LARGE SCALE GENOMIC DNA]</scope>
    <source>
        <strain evidence="2 3">LE-BIN_3174</strain>
    </source>
</reference>
<dbReference type="Gene3D" id="3.80.10.10">
    <property type="entry name" value="Ribonuclease Inhibitor"/>
    <property type="match status" value="1"/>
</dbReference>
<name>A0A4R0S3B4_9APHY</name>
<evidence type="ECO:0000313" key="3">
    <source>
        <dbReference type="Proteomes" id="UP000292702"/>
    </source>
</evidence>
<dbReference type="OrthoDB" id="2269034at2759"/>
<evidence type="ECO:0000313" key="2">
    <source>
        <dbReference type="EMBL" id="TCD71154.1"/>
    </source>
</evidence>
<feature type="compositionally biased region" description="Basic and acidic residues" evidence="1">
    <location>
        <begin position="8"/>
        <end position="17"/>
    </location>
</feature>
<dbReference type="SUPFAM" id="SSF52047">
    <property type="entry name" value="RNI-like"/>
    <property type="match status" value="1"/>
</dbReference>
<evidence type="ECO:0008006" key="4">
    <source>
        <dbReference type="Google" id="ProtNLM"/>
    </source>
</evidence>
<evidence type="ECO:0000256" key="1">
    <source>
        <dbReference type="SAM" id="MobiDB-lite"/>
    </source>
</evidence>
<gene>
    <name evidence="2" type="ORF">EIP91_012102</name>
</gene>
<sequence>MDVDHEPDDAQRTRIPENKAASQPGDHRPANVNDLPYELLSSIILCWTEVDEEAAWMASMVSQQWRRIVLDCPSAWSKIHISLLPKSAQEEHDPEWCIEEDYLEWLTSPRGKARPLHLWAQRAGDTIITLSIRAASTVPYVDQKIVDIAKELMGLAVKLRHLKITSESSSFLDGVVPMFCTISRTWQTVDLTLDPSVVRTTMHHDVGEFRARLEDIWKTLQPAEDLRKLSFRRCLPTLQGDFLAASSRLTHLTIHDADGDHAHMLQVLSKCGNLISLNLSFRPLPATSIKLDHFDIDPDPPTTAPTPFPDFPIILPSLIDISFDKMATDTCGHYLQWLSTPSLRHFAMQNLGLAEIEHRIASDEKTYEIMAPFGDSMTAFMQRVTCLQTMQIVNSPLPDRQMLQVLSHLSDLQELSLGEMNVGGLLLRGLGRVHAGTKPNAPLVTCRELKILKLVDCDFVTGTQLVELVRRRSCKEAEIVPLQRLDVEACVQVLRNDLDVLYHDHPLLALRYIAKMA</sequence>
<dbReference type="InterPro" id="IPR032675">
    <property type="entry name" value="LRR_dom_sf"/>
</dbReference>
<dbReference type="EMBL" id="RWJN01000009">
    <property type="protein sequence ID" value="TCD71154.1"/>
    <property type="molecule type" value="Genomic_DNA"/>
</dbReference>
<organism evidence="2 3">
    <name type="scientific">Steccherinum ochraceum</name>
    <dbReference type="NCBI Taxonomy" id="92696"/>
    <lineage>
        <taxon>Eukaryota</taxon>
        <taxon>Fungi</taxon>
        <taxon>Dikarya</taxon>
        <taxon>Basidiomycota</taxon>
        <taxon>Agaricomycotina</taxon>
        <taxon>Agaricomycetes</taxon>
        <taxon>Polyporales</taxon>
        <taxon>Steccherinaceae</taxon>
        <taxon>Steccherinum</taxon>
    </lineage>
</organism>
<dbReference type="Proteomes" id="UP000292702">
    <property type="component" value="Unassembled WGS sequence"/>
</dbReference>
<keyword evidence="3" id="KW-1185">Reference proteome</keyword>
<protein>
    <recommendedName>
        <fullName evidence="4">F-box domain-containing protein</fullName>
    </recommendedName>
</protein>
<feature type="region of interest" description="Disordered" evidence="1">
    <location>
        <begin position="1"/>
        <end position="31"/>
    </location>
</feature>
<proteinExistence type="predicted"/>
<dbReference type="AlphaFoldDB" id="A0A4R0S3B4"/>